<dbReference type="InterPro" id="IPR025705">
    <property type="entry name" value="Beta_hexosaminidase_sua/sub"/>
</dbReference>
<dbReference type="PANTHER" id="PTHR22600:SF57">
    <property type="entry name" value="BETA-N-ACETYLHEXOSAMINIDASE"/>
    <property type="match status" value="1"/>
</dbReference>
<comment type="similarity">
    <text evidence="2">Belongs to the glycosyl hydrolase 20 family.</text>
</comment>
<evidence type="ECO:0000313" key="10">
    <source>
        <dbReference type="Proteomes" id="UP000198412"/>
    </source>
</evidence>
<accession>A0A238YUV3</accession>
<dbReference type="GO" id="GO:0005975">
    <property type="term" value="P:carbohydrate metabolic process"/>
    <property type="evidence" value="ECO:0007669"/>
    <property type="project" value="InterPro"/>
</dbReference>
<dbReference type="PRINTS" id="PR00738">
    <property type="entry name" value="GLHYDRLASE20"/>
</dbReference>
<keyword evidence="5" id="KW-0326">Glycosidase</keyword>
<dbReference type="AlphaFoldDB" id="A0A238YUV3"/>
<dbReference type="Proteomes" id="UP000198412">
    <property type="component" value="Unassembled WGS sequence"/>
</dbReference>
<feature type="active site" description="Proton donor" evidence="6">
    <location>
        <position position="335"/>
    </location>
</feature>
<dbReference type="InterPro" id="IPR017853">
    <property type="entry name" value="GH"/>
</dbReference>
<dbReference type="SUPFAM" id="SSF51445">
    <property type="entry name" value="(Trans)glycosidases"/>
    <property type="match status" value="1"/>
</dbReference>
<keyword evidence="4" id="KW-0378">Hydrolase</keyword>
<dbReference type="SUPFAM" id="SSF55545">
    <property type="entry name" value="beta-N-acetylhexosaminidase-like domain"/>
    <property type="match status" value="1"/>
</dbReference>
<dbReference type="GO" id="GO:0030203">
    <property type="term" value="P:glycosaminoglycan metabolic process"/>
    <property type="evidence" value="ECO:0007669"/>
    <property type="project" value="TreeGrafter"/>
</dbReference>
<feature type="domain" description="Glycoside hydrolase family 20 catalytic" evidence="7">
    <location>
        <begin position="158"/>
        <end position="510"/>
    </location>
</feature>
<sequence length="550" mass="63001">MKIKYISLIGIFYLMAVSNLLAQSNINIIPQPQELIIGKGVFTINSQTEILYLAESKHEAIILQEFIQNGLGSKIVTVQSNKQHSGSIIFKQNSELEKESYELDVSKNGIQIIASTNTGWFYGIQSLKQLFPESFGSSLLEGTSINIPKVKIKDAPRFSWRAFMLDEARYFKGMKQVKMLLDEMARLKMNVFHWHLVDDQGWRIEIKKYPLLTEIGSTRASTQVGPLLWDSPIQSAESHSGFYTQNEIKEIVKYASERHITIVPEIEMPGHATAAIASYSWLGTTKKEIEVPIKFGVSEEVYDISDPKVYQFLTDVLDEVMDLFPSKVIHIGGDEVKYTHWKNSDTVQTYLKENKLATPAELQVFFTNRISKYLESKGRHMMGWNEIMGHQLHSYQESEDNIALGQELAKGTIIHFWKGDISLLIEAASNGYEIVNSLHSNTYLDYNYKTLPLSKAYAFDPIPDNLDPKYYDKVIGLGCQMWSEWIPTNGEMQFLVFPRIAAYAEVGWTKKENKNFDNFKLRLKSLQKIWEQRSIYYAPDSSVVNDEVKK</sequence>
<dbReference type="Gene3D" id="3.20.20.80">
    <property type="entry name" value="Glycosidases"/>
    <property type="match status" value="1"/>
</dbReference>
<dbReference type="Pfam" id="PF02838">
    <property type="entry name" value="Glyco_hydro_20b"/>
    <property type="match status" value="1"/>
</dbReference>
<dbReference type="EC" id="3.2.1.52" evidence="3"/>
<evidence type="ECO:0000256" key="1">
    <source>
        <dbReference type="ARBA" id="ARBA00001231"/>
    </source>
</evidence>
<evidence type="ECO:0000259" key="8">
    <source>
        <dbReference type="Pfam" id="PF02838"/>
    </source>
</evidence>
<dbReference type="Pfam" id="PF00728">
    <property type="entry name" value="Glyco_hydro_20"/>
    <property type="match status" value="1"/>
</dbReference>
<evidence type="ECO:0000256" key="4">
    <source>
        <dbReference type="ARBA" id="ARBA00022801"/>
    </source>
</evidence>
<feature type="domain" description="Beta-hexosaminidase bacterial type N-terminal" evidence="8">
    <location>
        <begin position="26"/>
        <end position="155"/>
    </location>
</feature>
<dbReference type="PANTHER" id="PTHR22600">
    <property type="entry name" value="BETA-HEXOSAMINIDASE"/>
    <property type="match status" value="1"/>
</dbReference>
<keyword evidence="10" id="KW-1185">Reference proteome</keyword>
<evidence type="ECO:0000313" key="9">
    <source>
        <dbReference type="EMBL" id="SNR74840.1"/>
    </source>
</evidence>
<dbReference type="InterPro" id="IPR015883">
    <property type="entry name" value="Glyco_hydro_20_cat"/>
</dbReference>
<dbReference type="GO" id="GO:0016020">
    <property type="term" value="C:membrane"/>
    <property type="evidence" value="ECO:0007669"/>
    <property type="project" value="TreeGrafter"/>
</dbReference>
<name>A0A238YUV3_9FLAO</name>
<dbReference type="EMBL" id="FZNX01000005">
    <property type="protein sequence ID" value="SNR74840.1"/>
    <property type="molecule type" value="Genomic_DNA"/>
</dbReference>
<dbReference type="RefSeq" id="WP_089379115.1">
    <property type="nucleotide sequence ID" value="NZ_FZNX01000005.1"/>
</dbReference>
<evidence type="ECO:0000256" key="3">
    <source>
        <dbReference type="ARBA" id="ARBA00012663"/>
    </source>
</evidence>
<dbReference type="OrthoDB" id="9763537at2"/>
<evidence type="ECO:0000256" key="2">
    <source>
        <dbReference type="ARBA" id="ARBA00006285"/>
    </source>
</evidence>
<dbReference type="CDD" id="cd06563">
    <property type="entry name" value="GH20_chitobiase-like"/>
    <property type="match status" value="1"/>
</dbReference>
<evidence type="ECO:0000256" key="6">
    <source>
        <dbReference type="PIRSR" id="PIRSR625705-1"/>
    </source>
</evidence>
<protein>
    <recommendedName>
        <fullName evidence="3">beta-N-acetylhexosaminidase</fullName>
        <ecNumber evidence="3">3.2.1.52</ecNumber>
    </recommendedName>
</protein>
<dbReference type="InterPro" id="IPR029018">
    <property type="entry name" value="Hex-like_dom2"/>
</dbReference>
<reference evidence="10" key="1">
    <citation type="submission" date="2017-06" db="EMBL/GenBank/DDBJ databases">
        <authorList>
            <person name="Varghese N."/>
            <person name="Submissions S."/>
        </authorList>
    </citation>
    <scope>NUCLEOTIDE SEQUENCE [LARGE SCALE GENOMIC DNA]</scope>
    <source>
        <strain evidence="10">DSM 27993</strain>
    </source>
</reference>
<comment type="catalytic activity">
    <reaction evidence="1">
        <text>Hydrolysis of terminal non-reducing N-acetyl-D-hexosamine residues in N-acetyl-beta-D-hexosaminides.</text>
        <dbReference type="EC" id="3.2.1.52"/>
    </reaction>
</comment>
<proteinExistence type="inferred from homology"/>
<dbReference type="Gene3D" id="3.30.379.10">
    <property type="entry name" value="Chitobiase/beta-hexosaminidase domain 2-like"/>
    <property type="match status" value="1"/>
</dbReference>
<dbReference type="PIRSF" id="PIRSF001093">
    <property type="entry name" value="B-hxosamndse_ab_euk"/>
    <property type="match status" value="1"/>
</dbReference>
<evidence type="ECO:0000259" key="7">
    <source>
        <dbReference type="Pfam" id="PF00728"/>
    </source>
</evidence>
<gene>
    <name evidence="9" type="ORF">SAMN04488111_2838</name>
</gene>
<evidence type="ECO:0000256" key="5">
    <source>
        <dbReference type="ARBA" id="ARBA00023295"/>
    </source>
</evidence>
<dbReference type="GO" id="GO:0004563">
    <property type="term" value="F:beta-N-acetylhexosaminidase activity"/>
    <property type="evidence" value="ECO:0007669"/>
    <property type="project" value="UniProtKB-EC"/>
</dbReference>
<organism evidence="9 10">
    <name type="scientific">Lutibacter flavus</name>
    <dbReference type="NCBI Taxonomy" id="691689"/>
    <lineage>
        <taxon>Bacteria</taxon>
        <taxon>Pseudomonadati</taxon>
        <taxon>Bacteroidota</taxon>
        <taxon>Flavobacteriia</taxon>
        <taxon>Flavobacteriales</taxon>
        <taxon>Flavobacteriaceae</taxon>
        <taxon>Lutibacter</taxon>
    </lineage>
</organism>
<dbReference type="InterPro" id="IPR015882">
    <property type="entry name" value="HEX_bac_N"/>
</dbReference>